<dbReference type="InterPro" id="IPR009045">
    <property type="entry name" value="Zn_M74/Hedgehog-like"/>
</dbReference>
<feature type="chain" id="PRO_5015613361" evidence="9">
    <location>
        <begin position="24"/>
        <end position="279"/>
    </location>
</feature>
<dbReference type="Gene3D" id="3.30.1380.10">
    <property type="match status" value="1"/>
</dbReference>
<keyword evidence="7" id="KW-0482">Metalloprotease</keyword>
<reference evidence="11" key="1">
    <citation type="submission" date="2018-05" db="EMBL/GenBank/DDBJ databases">
        <title>Ignatzschineria dubaiensis sp. nov., isolated from necrotic foot tissues of dromedaries (Camelus dromedarius) and associated maggots in Dubai, United Arab Emirates.</title>
        <authorList>
            <person name="Tsang C.C."/>
            <person name="Tang J.Y.M."/>
            <person name="Fong J.Y.H."/>
            <person name="Kinne J."/>
            <person name="Lee H.H."/>
            <person name="Joseph M."/>
            <person name="Jose S."/>
            <person name="Schuster R.K."/>
            <person name="Tang Y."/>
            <person name="Sivakumar S."/>
            <person name="Chen J.H.K."/>
            <person name="Teng J.L.L."/>
            <person name="Lau S.K.P."/>
            <person name="Wernery U."/>
            <person name="Woo P.C.Y."/>
        </authorList>
    </citation>
    <scope>NUCLEOTIDE SEQUENCE [LARGE SCALE GENOMIC DNA]</scope>
    <source>
        <strain evidence="11">KCTC 22644</strain>
    </source>
</reference>
<keyword evidence="1" id="KW-0645">Protease</keyword>
<name>A0A2U2AFR7_9GAMM</name>
<dbReference type="GO" id="GO:0046872">
    <property type="term" value="F:metal ion binding"/>
    <property type="evidence" value="ECO:0007669"/>
    <property type="project" value="UniProtKB-KW"/>
</dbReference>
<feature type="disulfide bond" evidence="8">
    <location>
        <begin position="47"/>
        <end position="272"/>
    </location>
</feature>
<evidence type="ECO:0000256" key="6">
    <source>
        <dbReference type="ARBA" id="ARBA00022833"/>
    </source>
</evidence>
<dbReference type="Proteomes" id="UP000245020">
    <property type="component" value="Unassembled WGS sequence"/>
</dbReference>
<dbReference type="OrthoDB" id="1467367at2"/>
<dbReference type="NCBIfam" id="NF006947">
    <property type="entry name" value="PRK09429.1"/>
    <property type="match status" value="1"/>
</dbReference>
<dbReference type="InterPro" id="IPR005073">
    <property type="entry name" value="Peptidase_M74"/>
</dbReference>
<proteinExistence type="predicted"/>
<dbReference type="RefSeq" id="WP_109188784.1">
    <property type="nucleotide sequence ID" value="NZ_BMYA01000005.1"/>
</dbReference>
<dbReference type="GO" id="GO:0006508">
    <property type="term" value="P:proteolysis"/>
    <property type="evidence" value="ECO:0007669"/>
    <property type="project" value="UniProtKB-KW"/>
</dbReference>
<evidence type="ECO:0000256" key="3">
    <source>
        <dbReference type="ARBA" id="ARBA00022729"/>
    </source>
</evidence>
<evidence type="ECO:0000256" key="2">
    <source>
        <dbReference type="ARBA" id="ARBA00022723"/>
    </source>
</evidence>
<dbReference type="GO" id="GO:0008237">
    <property type="term" value="F:metallopeptidase activity"/>
    <property type="evidence" value="ECO:0007669"/>
    <property type="project" value="UniProtKB-KW"/>
</dbReference>
<sequence>MKRFFATSLLTLLTLSISPLILAADWHTVKRPTTGPSEIYGSYANGCFSGGIDIPTKSVGYEQVRPSRNRHYGMPAIATFINYLDLWANQRGKILIFGDISQPRGGPANFGHASHQTGLDMDIWFEERTDHLPKKLQESLQTPSVVNPATGKINQHWRPFYRELLFTASQYPETERIFVNPVIKAHLCATEKDQRWLGKLRPWYGHDSHFHIRLKCPKDSTGCIAQAPIPRGSGCDSSLANWVNDQIKWTTAPPKPKAPASPKAPKVLPIECQAILQQP</sequence>
<feature type="disulfide bond" evidence="8">
    <location>
        <begin position="216"/>
        <end position="223"/>
    </location>
</feature>
<evidence type="ECO:0000256" key="7">
    <source>
        <dbReference type="ARBA" id="ARBA00023049"/>
    </source>
</evidence>
<dbReference type="GO" id="GO:0004252">
    <property type="term" value="F:serine-type endopeptidase activity"/>
    <property type="evidence" value="ECO:0007669"/>
    <property type="project" value="InterPro"/>
</dbReference>
<evidence type="ECO:0000313" key="10">
    <source>
        <dbReference type="EMBL" id="PWD81419.1"/>
    </source>
</evidence>
<evidence type="ECO:0000256" key="8">
    <source>
        <dbReference type="PIRSR" id="PIRSR018455-2"/>
    </source>
</evidence>
<evidence type="ECO:0000313" key="11">
    <source>
        <dbReference type="Proteomes" id="UP000245020"/>
    </source>
</evidence>
<dbReference type="SUPFAM" id="SSF55166">
    <property type="entry name" value="Hedgehog/DD-peptidase"/>
    <property type="match status" value="1"/>
</dbReference>
<evidence type="ECO:0000256" key="1">
    <source>
        <dbReference type="ARBA" id="ARBA00022670"/>
    </source>
</evidence>
<feature type="signal peptide" evidence="9">
    <location>
        <begin position="1"/>
        <end position="23"/>
    </location>
</feature>
<evidence type="ECO:0000256" key="5">
    <source>
        <dbReference type="ARBA" id="ARBA00022801"/>
    </source>
</evidence>
<gene>
    <name evidence="10" type="ORF">DC083_02930</name>
</gene>
<keyword evidence="5" id="KW-0378">Hydrolase</keyword>
<organism evidence="10 11">
    <name type="scientific">Ignatzschineria ureiclastica</name>
    <dbReference type="NCBI Taxonomy" id="472582"/>
    <lineage>
        <taxon>Bacteria</taxon>
        <taxon>Pseudomonadati</taxon>
        <taxon>Pseudomonadota</taxon>
        <taxon>Gammaproteobacteria</taxon>
        <taxon>Cardiobacteriales</taxon>
        <taxon>Ignatzschineriaceae</taxon>
        <taxon>Ignatzschineria</taxon>
    </lineage>
</organism>
<dbReference type="GO" id="GO:0030288">
    <property type="term" value="C:outer membrane-bounded periplasmic space"/>
    <property type="evidence" value="ECO:0007669"/>
    <property type="project" value="InterPro"/>
</dbReference>
<accession>A0A2U2AFR7</accession>
<comment type="caution">
    <text evidence="10">The sequence shown here is derived from an EMBL/GenBank/DDBJ whole genome shotgun (WGS) entry which is preliminary data.</text>
</comment>
<keyword evidence="2" id="KW-0479">Metal-binding</keyword>
<keyword evidence="8" id="KW-1015">Disulfide bond</keyword>
<dbReference type="PIRSF" id="PIRSF018455">
    <property type="entry name" value="MepA"/>
    <property type="match status" value="1"/>
</dbReference>
<evidence type="ECO:0000256" key="4">
    <source>
        <dbReference type="ARBA" id="ARBA00022764"/>
    </source>
</evidence>
<dbReference type="AlphaFoldDB" id="A0A2U2AFR7"/>
<evidence type="ECO:0000256" key="9">
    <source>
        <dbReference type="SAM" id="SignalP"/>
    </source>
</evidence>
<dbReference type="EMBL" id="QEWQ01000002">
    <property type="protein sequence ID" value="PWD81419.1"/>
    <property type="molecule type" value="Genomic_DNA"/>
</dbReference>
<dbReference type="Pfam" id="PF03411">
    <property type="entry name" value="Peptidase_M74"/>
    <property type="match status" value="1"/>
</dbReference>
<protein>
    <submittedName>
        <fullName evidence="10">Penicillin-insensitive murein endopeptidase</fullName>
    </submittedName>
</protein>
<keyword evidence="3 9" id="KW-0732">Signal</keyword>
<keyword evidence="11" id="KW-1185">Reference proteome</keyword>
<keyword evidence="6" id="KW-0862">Zinc</keyword>
<feature type="disulfide bond" evidence="8">
    <location>
        <begin position="188"/>
        <end position="235"/>
    </location>
</feature>
<keyword evidence="4" id="KW-0574">Periplasm</keyword>